<evidence type="ECO:0000313" key="2">
    <source>
        <dbReference type="EMBL" id="KZV14846.1"/>
    </source>
</evidence>
<keyword evidence="3" id="KW-1185">Reference proteome</keyword>
<reference evidence="2 3" key="1">
    <citation type="journal article" date="2015" name="Proc. Natl. Acad. Sci. U.S.A.">
        <title>The resurrection genome of Boea hygrometrica: A blueprint for survival of dehydration.</title>
        <authorList>
            <person name="Xiao L."/>
            <person name="Yang G."/>
            <person name="Zhang L."/>
            <person name="Yang X."/>
            <person name="Zhao S."/>
            <person name="Ji Z."/>
            <person name="Zhou Q."/>
            <person name="Hu M."/>
            <person name="Wang Y."/>
            <person name="Chen M."/>
            <person name="Xu Y."/>
            <person name="Jin H."/>
            <person name="Xiao X."/>
            <person name="Hu G."/>
            <person name="Bao F."/>
            <person name="Hu Y."/>
            <person name="Wan P."/>
            <person name="Li L."/>
            <person name="Deng X."/>
            <person name="Kuang T."/>
            <person name="Xiang C."/>
            <person name="Zhu J.K."/>
            <person name="Oliver M.J."/>
            <person name="He Y."/>
        </authorList>
    </citation>
    <scope>NUCLEOTIDE SEQUENCE [LARGE SCALE GENOMIC DNA]</scope>
    <source>
        <strain evidence="3">cv. XS01</strain>
    </source>
</reference>
<dbReference type="Proteomes" id="UP000250235">
    <property type="component" value="Unassembled WGS sequence"/>
</dbReference>
<feature type="compositionally biased region" description="Basic and acidic residues" evidence="1">
    <location>
        <begin position="8"/>
        <end position="28"/>
    </location>
</feature>
<sequence>MEEPSLTRSDDIVVEDTERSIAANDKDDNIDGAENVIARKMASFTAPKQFLKDPLRSGEDDDTYGFEQPKDSMLPSVTAAEITRIQFERSIEIRGVQEGDWYKASLPKIPADAKGKAPLKEIETIKGHPAREIFTLISADIEFLVQLRAKISMPSNGVTAQDFTKSLAQLRASVSQIQLERVQKRDDVENLKDVLLLHVRGLEQQFTETLEQQEGAYRGLVSNVRQEVQLQKIALSLEILESRRKLQSQQVSLSQDMENKWKGIQDQQTTLSHDLMEFRVQAQENFNTITSQLSGLVHNTEFNHANT</sequence>
<accession>A0A2Z7A040</accession>
<feature type="region of interest" description="Disordered" evidence="1">
    <location>
        <begin position="1"/>
        <end position="28"/>
    </location>
</feature>
<organism evidence="2 3">
    <name type="scientific">Dorcoceras hygrometricum</name>
    <dbReference type="NCBI Taxonomy" id="472368"/>
    <lineage>
        <taxon>Eukaryota</taxon>
        <taxon>Viridiplantae</taxon>
        <taxon>Streptophyta</taxon>
        <taxon>Embryophyta</taxon>
        <taxon>Tracheophyta</taxon>
        <taxon>Spermatophyta</taxon>
        <taxon>Magnoliopsida</taxon>
        <taxon>eudicotyledons</taxon>
        <taxon>Gunneridae</taxon>
        <taxon>Pentapetalae</taxon>
        <taxon>asterids</taxon>
        <taxon>lamiids</taxon>
        <taxon>Lamiales</taxon>
        <taxon>Gesneriaceae</taxon>
        <taxon>Didymocarpoideae</taxon>
        <taxon>Trichosporeae</taxon>
        <taxon>Loxocarpinae</taxon>
        <taxon>Dorcoceras</taxon>
    </lineage>
</organism>
<gene>
    <name evidence="2" type="ORF">F511_38811</name>
</gene>
<feature type="region of interest" description="Disordered" evidence="1">
    <location>
        <begin position="51"/>
        <end position="71"/>
    </location>
</feature>
<evidence type="ECO:0000313" key="3">
    <source>
        <dbReference type="Proteomes" id="UP000250235"/>
    </source>
</evidence>
<evidence type="ECO:0000256" key="1">
    <source>
        <dbReference type="SAM" id="MobiDB-lite"/>
    </source>
</evidence>
<protein>
    <submittedName>
        <fullName evidence="2">Splicing factor 3B subunit 1-like</fullName>
    </submittedName>
</protein>
<dbReference type="EMBL" id="KV020170">
    <property type="protein sequence ID" value="KZV14846.1"/>
    <property type="molecule type" value="Genomic_DNA"/>
</dbReference>
<name>A0A2Z7A040_9LAMI</name>
<dbReference type="AlphaFoldDB" id="A0A2Z7A040"/>
<proteinExistence type="predicted"/>